<evidence type="ECO:0000259" key="1">
    <source>
        <dbReference type="PROSITE" id="PS50106"/>
    </source>
</evidence>
<protein>
    <submittedName>
        <fullName evidence="3">PDZ domain-containing protein</fullName>
    </submittedName>
</protein>
<dbReference type="Gene3D" id="2.30.42.10">
    <property type="match status" value="1"/>
</dbReference>
<dbReference type="EMBL" id="CAMXCT020002779">
    <property type="protein sequence ID" value="CAL1153794.1"/>
    <property type="molecule type" value="Genomic_DNA"/>
</dbReference>
<sequence>MGSQLCSTASTEPRELHDAAALQAMKVQGVSNSQWTVLLQKHPGSSLGMDVDMFEGKSLIVYLVCEKGLTADWNAAHPEKAIQKGDRILSVNGKKGDAWLMAHACIDDEVLDLVMQRSENSSLKL</sequence>
<reference evidence="2" key="1">
    <citation type="submission" date="2022-10" db="EMBL/GenBank/DDBJ databases">
        <authorList>
            <person name="Chen Y."/>
            <person name="Dougan E. K."/>
            <person name="Chan C."/>
            <person name="Rhodes N."/>
            <person name="Thang M."/>
        </authorList>
    </citation>
    <scope>NUCLEOTIDE SEQUENCE</scope>
</reference>
<dbReference type="EMBL" id="CAMXCT010002779">
    <property type="protein sequence ID" value="CAI4000419.1"/>
    <property type="molecule type" value="Genomic_DNA"/>
</dbReference>
<reference evidence="3 4" key="2">
    <citation type="submission" date="2024-05" db="EMBL/GenBank/DDBJ databases">
        <authorList>
            <person name="Chen Y."/>
            <person name="Shah S."/>
            <person name="Dougan E. K."/>
            <person name="Thang M."/>
            <person name="Chan C."/>
        </authorList>
    </citation>
    <scope>NUCLEOTIDE SEQUENCE [LARGE SCALE GENOMIC DNA]</scope>
</reference>
<gene>
    <name evidence="2" type="ORF">C1SCF055_LOCUS26537</name>
</gene>
<dbReference type="InterPro" id="IPR036034">
    <property type="entry name" value="PDZ_sf"/>
</dbReference>
<dbReference type="InterPro" id="IPR001478">
    <property type="entry name" value="PDZ"/>
</dbReference>
<proteinExistence type="predicted"/>
<name>A0A9P1CZ47_9DINO</name>
<feature type="domain" description="PDZ" evidence="1">
    <location>
        <begin position="36"/>
        <end position="125"/>
    </location>
</feature>
<evidence type="ECO:0000313" key="3">
    <source>
        <dbReference type="EMBL" id="CAL4787731.1"/>
    </source>
</evidence>
<keyword evidence="4" id="KW-1185">Reference proteome</keyword>
<dbReference type="SUPFAM" id="SSF50156">
    <property type="entry name" value="PDZ domain-like"/>
    <property type="match status" value="1"/>
</dbReference>
<evidence type="ECO:0000313" key="4">
    <source>
        <dbReference type="Proteomes" id="UP001152797"/>
    </source>
</evidence>
<dbReference type="EMBL" id="CAMXCT030002779">
    <property type="protein sequence ID" value="CAL4787731.1"/>
    <property type="molecule type" value="Genomic_DNA"/>
</dbReference>
<dbReference type="Proteomes" id="UP001152797">
    <property type="component" value="Unassembled WGS sequence"/>
</dbReference>
<dbReference type="PROSITE" id="PS50106">
    <property type="entry name" value="PDZ"/>
    <property type="match status" value="1"/>
</dbReference>
<dbReference type="AlphaFoldDB" id="A0A9P1CZ47"/>
<dbReference type="OrthoDB" id="42382at2759"/>
<accession>A0A9P1CZ47</accession>
<evidence type="ECO:0000313" key="2">
    <source>
        <dbReference type="EMBL" id="CAI4000419.1"/>
    </source>
</evidence>
<comment type="caution">
    <text evidence="2">The sequence shown here is derived from an EMBL/GenBank/DDBJ whole genome shotgun (WGS) entry which is preliminary data.</text>
</comment>
<organism evidence="2">
    <name type="scientific">Cladocopium goreaui</name>
    <dbReference type="NCBI Taxonomy" id="2562237"/>
    <lineage>
        <taxon>Eukaryota</taxon>
        <taxon>Sar</taxon>
        <taxon>Alveolata</taxon>
        <taxon>Dinophyceae</taxon>
        <taxon>Suessiales</taxon>
        <taxon>Symbiodiniaceae</taxon>
        <taxon>Cladocopium</taxon>
    </lineage>
</organism>